<evidence type="ECO:0000313" key="1">
    <source>
        <dbReference type="EMBL" id="AWW32017.1"/>
    </source>
</evidence>
<dbReference type="KEGG" id="est:DN752_18795"/>
<evidence type="ECO:0000313" key="2">
    <source>
        <dbReference type="Proteomes" id="UP000248688"/>
    </source>
</evidence>
<dbReference type="InterPro" id="IPR012347">
    <property type="entry name" value="Ferritin-like"/>
</dbReference>
<dbReference type="Gene3D" id="1.20.1260.10">
    <property type="match status" value="1"/>
</dbReference>
<proteinExistence type="predicted"/>
<dbReference type="OrthoDB" id="9824447at2"/>
<protein>
    <submittedName>
        <fullName evidence="1">Uncharacterized protein</fullName>
    </submittedName>
</protein>
<dbReference type="EMBL" id="CP030041">
    <property type="protein sequence ID" value="AWW32017.1"/>
    <property type="molecule type" value="Genomic_DNA"/>
</dbReference>
<dbReference type="AlphaFoldDB" id="A0A2Z4IMQ9"/>
<organism evidence="1 2">
    <name type="scientific">Echinicola strongylocentroti</name>
    <dbReference type="NCBI Taxonomy" id="1795355"/>
    <lineage>
        <taxon>Bacteria</taxon>
        <taxon>Pseudomonadati</taxon>
        <taxon>Bacteroidota</taxon>
        <taxon>Cytophagia</taxon>
        <taxon>Cytophagales</taxon>
        <taxon>Cyclobacteriaceae</taxon>
        <taxon>Echinicola</taxon>
    </lineage>
</organism>
<sequence length="177" mass="20667">MPMIFEDAPTPHHPIEHPNGDLHQWFMYKCMEVHQGEMKLLKCINILRIHNDRWLPDQLLANFQLGKAIQIENLHKTFLLIDLPIGGKKNILMDFLLDQCFAHGTSTNGLPQDHFQLSQAILAINSMVQFSYRWMEEIARQLNQTEALPLLKENLRIENEIGNRLMAWSTTSHKEKM</sequence>
<dbReference type="Proteomes" id="UP000248688">
    <property type="component" value="Chromosome"/>
</dbReference>
<gene>
    <name evidence="1" type="ORF">DN752_18795</name>
</gene>
<accession>A0A2Z4IMQ9</accession>
<reference evidence="1 2" key="1">
    <citation type="submission" date="2018-06" db="EMBL/GenBank/DDBJ databases">
        <title>Echinicola strongylocentroti sp. nov., isolated from a sea urchin Strongylocentrotus intermedius.</title>
        <authorList>
            <person name="Bae S.S."/>
        </authorList>
    </citation>
    <scope>NUCLEOTIDE SEQUENCE [LARGE SCALE GENOMIC DNA]</scope>
    <source>
        <strain evidence="1 2">MEBiC08714</strain>
    </source>
</reference>
<keyword evidence="2" id="KW-1185">Reference proteome</keyword>
<name>A0A2Z4IMQ9_9BACT</name>